<dbReference type="EMBL" id="JBDFQZ010000014">
    <property type="protein sequence ID" value="KAK9664543.1"/>
    <property type="molecule type" value="Genomic_DNA"/>
</dbReference>
<dbReference type="PANTHER" id="PTHR31642">
    <property type="entry name" value="TRICHOTHECENE 3-O-ACETYLTRANSFERASE"/>
    <property type="match status" value="1"/>
</dbReference>
<keyword evidence="3" id="KW-1185">Reference proteome</keyword>
<dbReference type="PANTHER" id="PTHR31642:SF115">
    <property type="entry name" value="PROTEIN ECERIFERUM 26-LIKE"/>
    <property type="match status" value="1"/>
</dbReference>
<reference evidence="2" key="1">
    <citation type="submission" date="2024-03" db="EMBL/GenBank/DDBJ databases">
        <title>WGS assembly of Saponaria officinalis var. Norfolk2.</title>
        <authorList>
            <person name="Jenkins J."/>
            <person name="Shu S."/>
            <person name="Grimwood J."/>
            <person name="Barry K."/>
            <person name="Goodstein D."/>
            <person name="Schmutz J."/>
            <person name="Leebens-Mack J."/>
            <person name="Osbourn A."/>
        </authorList>
    </citation>
    <scope>NUCLEOTIDE SEQUENCE [LARGE SCALE GENOMIC DNA]</scope>
    <source>
        <strain evidence="2">JIC</strain>
    </source>
</reference>
<sequence>MVSSTNNNNETLIHDLKLASVGPGKVSGNNNIYEPNNIDLAMKLHYIKIIYFLDNEASEELTLKKIKESTFSWLNYYYESCGRFRRSDNGRPYIKCNDCGVRFLEAKSSKTMEEWLSIEDTCVQRLLLPKYHVLGPELTFSPLVFLQVTFFKCGGISLGLSWAHVLGDPFSASNYMNTLAQFLSGNQPNHPPYLKKSPPNNFEKPIKEVISSPLSIKNVGPIGDLWDKPTDSEIDTFSFHVAHTRLAQIQSKLSETDLTQTQIQPFEAVCAVIWQAIAKAKVGPRPNVITVLRKDATGPIEDEMGLRNTQIVSSVKADYSVEEAQLEDLAILIRDWAQDERAQIGEIVDRDPGGSDLIVYGSKLTFVDLQEANFYGFEIKGMCPKFVNCFVDGIGEEGVVLVLPSPKNEGIVVTLLTPNNYMAKLKEELKNVWDLIA</sequence>
<dbReference type="InterPro" id="IPR023213">
    <property type="entry name" value="CAT-like_dom_sf"/>
</dbReference>
<comment type="caution">
    <text evidence="2">The sequence shown here is derived from an EMBL/GenBank/DDBJ whole genome shotgun (WGS) entry which is preliminary data.</text>
</comment>
<dbReference type="Gene3D" id="3.30.559.10">
    <property type="entry name" value="Chloramphenicol acetyltransferase-like domain"/>
    <property type="match status" value="2"/>
</dbReference>
<proteinExistence type="inferred from homology"/>
<evidence type="ECO:0000256" key="1">
    <source>
        <dbReference type="ARBA" id="ARBA00009861"/>
    </source>
</evidence>
<dbReference type="InterPro" id="IPR050317">
    <property type="entry name" value="Plant_Fungal_Acyltransferase"/>
</dbReference>
<comment type="similarity">
    <text evidence="1">Belongs to the plant acyltransferase family.</text>
</comment>
<name>A0AAW1GNM2_SAPOF</name>
<dbReference type="Pfam" id="PF02458">
    <property type="entry name" value="Transferase"/>
    <property type="match status" value="1"/>
</dbReference>
<evidence type="ECO:0008006" key="4">
    <source>
        <dbReference type="Google" id="ProtNLM"/>
    </source>
</evidence>
<evidence type="ECO:0000313" key="3">
    <source>
        <dbReference type="Proteomes" id="UP001443914"/>
    </source>
</evidence>
<gene>
    <name evidence="2" type="ORF">RND81_14G050100</name>
</gene>
<accession>A0AAW1GNM2</accession>
<evidence type="ECO:0000313" key="2">
    <source>
        <dbReference type="EMBL" id="KAK9664543.1"/>
    </source>
</evidence>
<dbReference type="Proteomes" id="UP001443914">
    <property type="component" value="Unassembled WGS sequence"/>
</dbReference>
<organism evidence="2 3">
    <name type="scientific">Saponaria officinalis</name>
    <name type="common">Common soapwort</name>
    <name type="synonym">Lychnis saponaria</name>
    <dbReference type="NCBI Taxonomy" id="3572"/>
    <lineage>
        <taxon>Eukaryota</taxon>
        <taxon>Viridiplantae</taxon>
        <taxon>Streptophyta</taxon>
        <taxon>Embryophyta</taxon>
        <taxon>Tracheophyta</taxon>
        <taxon>Spermatophyta</taxon>
        <taxon>Magnoliopsida</taxon>
        <taxon>eudicotyledons</taxon>
        <taxon>Gunneridae</taxon>
        <taxon>Pentapetalae</taxon>
        <taxon>Caryophyllales</taxon>
        <taxon>Caryophyllaceae</taxon>
        <taxon>Caryophylleae</taxon>
        <taxon>Saponaria</taxon>
    </lineage>
</organism>
<protein>
    <recommendedName>
        <fullName evidence="4">Protein ECERIFERUM 26-like</fullName>
    </recommendedName>
</protein>
<dbReference type="AlphaFoldDB" id="A0AAW1GNM2"/>
<dbReference type="GO" id="GO:0016747">
    <property type="term" value="F:acyltransferase activity, transferring groups other than amino-acyl groups"/>
    <property type="evidence" value="ECO:0007669"/>
    <property type="project" value="TreeGrafter"/>
</dbReference>